<name>A0A2T3G3Q1_9FIRM</name>
<evidence type="ECO:0000313" key="3">
    <source>
        <dbReference type="Proteomes" id="UP000241201"/>
    </source>
</evidence>
<accession>A0A2T3G3Q1</accession>
<comment type="caution">
    <text evidence="2">The sequence shown here is derived from an EMBL/GenBank/DDBJ whole genome shotgun (WGS) entry which is preliminary data.</text>
</comment>
<dbReference type="Proteomes" id="UP001198439">
    <property type="component" value="Unassembled WGS sequence"/>
</dbReference>
<dbReference type="RefSeq" id="WP_032090425.1">
    <property type="nucleotide sequence ID" value="NZ_DBGCOW010000045.1"/>
</dbReference>
<protein>
    <recommendedName>
        <fullName evidence="4">HhH-GPD domain-containing protein</fullName>
    </recommendedName>
</protein>
<reference evidence="3" key="1">
    <citation type="submission" date="2018-03" db="EMBL/GenBank/DDBJ databases">
        <title>Lachnoclostridium SNUG30370 gen.nov., sp.nov., isolated from human faeces.</title>
        <authorList>
            <person name="Seo B."/>
            <person name="Jeon K."/>
            <person name="Ko G."/>
        </authorList>
    </citation>
    <scope>NUCLEOTIDE SEQUENCE [LARGE SCALE GENOMIC DNA]</scope>
    <source>
        <strain evidence="3">SNUG30370</strain>
    </source>
</reference>
<organism evidence="2 3">
    <name type="scientific">Faecalibacillus faecis</name>
    <dbReference type="NCBI Taxonomy" id="1982628"/>
    <lineage>
        <taxon>Bacteria</taxon>
        <taxon>Bacillati</taxon>
        <taxon>Bacillota</taxon>
        <taxon>Erysipelotrichia</taxon>
        <taxon>Erysipelotrichales</taxon>
        <taxon>Coprobacillaceae</taxon>
        <taxon>Faecalibacillus</taxon>
    </lineage>
</organism>
<keyword evidence="3" id="KW-1185">Reference proteome</keyword>
<dbReference type="EMBL" id="JAJDKZ010000045">
    <property type="protein sequence ID" value="MCB8611281.1"/>
    <property type="molecule type" value="Genomic_DNA"/>
</dbReference>
<gene>
    <name evidence="2" type="ORF">C7U55_00960</name>
    <name evidence="1" type="ORF">LJD69_11835</name>
</gene>
<evidence type="ECO:0000313" key="2">
    <source>
        <dbReference type="EMBL" id="PST42157.1"/>
    </source>
</evidence>
<reference evidence="2" key="2">
    <citation type="journal article" date="2019" name="Int. J. Syst. Evol. Microbiol.">
        <title>Faecalibacillus intestinalis gen. nov., sp. nov. and Faecalibacillus faecis sp. nov., isolated from human faeces.</title>
        <authorList>
            <person name="Seo B."/>
            <person name="Jeon K."/>
            <person name="Baek I."/>
            <person name="Lee Y.M."/>
            <person name="Baek K."/>
            <person name="Ko G."/>
        </authorList>
    </citation>
    <scope>NUCLEOTIDE SEQUENCE</scope>
    <source>
        <strain evidence="2">SNUG30370</strain>
    </source>
</reference>
<proteinExistence type="predicted"/>
<dbReference type="EMBL" id="PYLP01000001">
    <property type="protein sequence ID" value="PST42157.1"/>
    <property type="molecule type" value="Genomic_DNA"/>
</dbReference>
<evidence type="ECO:0000313" key="1">
    <source>
        <dbReference type="EMBL" id="MCB8611281.1"/>
    </source>
</evidence>
<evidence type="ECO:0008006" key="4">
    <source>
        <dbReference type="Google" id="ProtNLM"/>
    </source>
</evidence>
<dbReference type="Proteomes" id="UP000241201">
    <property type="component" value="Unassembled WGS sequence"/>
</dbReference>
<dbReference type="GeneID" id="77469675"/>
<sequence length="162" mass="19301">MEEINKKQMYYLLISTIFHQSQNTNTTLQNSLKLVEELEKKNYICTERELTDLFYKQGIKHRFPNKMIDYLDSTFDTLKYDFKDINNVFQVTNFIELKNNLLKFKGIGEHKAQICILKYMILQGKSIDIDDYDQMLNNCCSLDETLFREIEIIKKLSTKNTI</sequence>
<reference evidence="1" key="3">
    <citation type="submission" date="2021-10" db="EMBL/GenBank/DDBJ databases">
        <title>Collection of gut derived symbiotic bacterial strains cultured from healthy donors.</title>
        <authorList>
            <person name="Lin H."/>
            <person name="Littmann E."/>
            <person name="Kohout C."/>
            <person name="Pamer E.G."/>
        </authorList>
    </citation>
    <scope>NUCLEOTIDE SEQUENCE</scope>
    <source>
        <strain evidence="1">DFI.4.48</strain>
    </source>
</reference>
<dbReference type="AlphaFoldDB" id="A0A2T3G3Q1"/>